<sequence>MEDDREDRIRKRAYELWERAGKPEGRHDQHWFQAAREIDQGEGEIEGDDLPSLEAVREAVRQHSDAYIVKTDLEDADQREAAPGTREQP</sequence>
<dbReference type="OrthoDB" id="8386901at2"/>
<feature type="region of interest" description="Disordered" evidence="1">
    <location>
        <begin position="68"/>
        <end position="89"/>
    </location>
</feature>
<dbReference type="InterPro" id="IPR021327">
    <property type="entry name" value="DUF2934"/>
</dbReference>
<feature type="compositionally biased region" description="Basic and acidic residues" evidence="1">
    <location>
        <begin position="71"/>
        <end position="80"/>
    </location>
</feature>
<protein>
    <recommendedName>
        <fullName evidence="4">DUF2934 family protein</fullName>
    </recommendedName>
</protein>
<organism evidence="2 3">
    <name type="scientific">Mycoplana dimorpha</name>
    <dbReference type="NCBI Taxonomy" id="28320"/>
    <lineage>
        <taxon>Bacteria</taxon>
        <taxon>Pseudomonadati</taxon>
        <taxon>Pseudomonadota</taxon>
        <taxon>Alphaproteobacteria</taxon>
        <taxon>Hyphomicrobiales</taxon>
        <taxon>Rhizobiaceae</taxon>
        <taxon>Mycoplana</taxon>
    </lineage>
</organism>
<dbReference type="AlphaFoldDB" id="A0A2T5B8I7"/>
<evidence type="ECO:0000313" key="2">
    <source>
        <dbReference type="EMBL" id="PTM95267.1"/>
    </source>
</evidence>
<evidence type="ECO:0000256" key="1">
    <source>
        <dbReference type="SAM" id="MobiDB-lite"/>
    </source>
</evidence>
<gene>
    <name evidence="2" type="ORF">C7449_104343</name>
</gene>
<dbReference type="Proteomes" id="UP000241247">
    <property type="component" value="Unassembled WGS sequence"/>
</dbReference>
<name>A0A2T5B8I7_MYCDI</name>
<evidence type="ECO:0000313" key="3">
    <source>
        <dbReference type="Proteomes" id="UP000241247"/>
    </source>
</evidence>
<dbReference type="Pfam" id="PF11154">
    <property type="entry name" value="DUF2934"/>
    <property type="match status" value="1"/>
</dbReference>
<evidence type="ECO:0008006" key="4">
    <source>
        <dbReference type="Google" id="ProtNLM"/>
    </source>
</evidence>
<keyword evidence="3" id="KW-1185">Reference proteome</keyword>
<reference evidence="2 3" key="1">
    <citation type="submission" date="2018-04" db="EMBL/GenBank/DDBJ databases">
        <title>Genomic Encyclopedia of Type Strains, Phase IV (KMG-IV): sequencing the most valuable type-strain genomes for metagenomic binning, comparative biology and taxonomic classification.</title>
        <authorList>
            <person name="Goeker M."/>
        </authorList>
    </citation>
    <scope>NUCLEOTIDE SEQUENCE [LARGE SCALE GENOMIC DNA]</scope>
    <source>
        <strain evidence="2 3">DSM 7138</strain>
    </source>
</reference>
<accession>A0A2T5B8I7</accession>
<dbReference type="EMBL" id="PZZZ01000004">
    <property type="protein sequence ID" value="PTM95267.1"/>
    <property type="molecule type" value="Genomic_DNA"/>
</dbReference>
<proteinExistence type="predicted"/>
<comment type="caution">
    <text evidence="2">The sequence shown here is derived from an EMBL/GenBank/DDBJ whole genome shotgun (WGS) entry which is preliminary data.</text>
</comment>